<dbReference type="SMART" id="SM00612">
    <property type="entry name" value="Kelch"/>
    <property type="match status" value="2"/>
</dbReference>
<accession>A0ABR1FX94</accession>
<dbReference type="SMART" id="SM00271">
    <property type="entry name" value="DnaJ"/>
    <property type="match status" value="1"/>
</dbReference>
<evidence type="ECO:0000313" key="9">
    <source>
        <dbReference type="EMBL" id="KAK7240873.1"/>
    </source>
</evidence>
<evidence type="ECO:0000256" key="7">
    <source>
        <dbReference type="SAM" id="Phobius"/>
    </source>
</evidence>
<feature type="region of interest" description="Disordered" evidence="6">
    <location>
        <begin position="196"/>
        <end position="226"/>
    </location>
</feature>
<dbReference type="InterPro" id="IPR015915">
    <property type="entry name" value="Kelch-typ_b-propeller"/>
</dbReference>
<evidence type="ECO:0000256" key="6">
    <source>
        <dbReference type="SAM" id="MobiDB-lite"/>
    </source>
</evidence>
<feature type="compositionally biased region" description="Basic and acidic residues" evidence="6">
    <location>
        <begin position="495"/>
        <end position="505"/>
    </location>
</feature>
<feature type="transmembrane region" description="Helical" evidence="7">
    <location>
        <begin position="157"/>
        <end position="175"/>
    </location>
</feature>
<keyword evidence="10" id="KW-1185">Reference proteome</keyword>
<dbReference type="InterPro" id="IPR036869">
    <property type="entry name" value="J_dom_sf"/>
</dbReference>
<dbReference type="Gene3D" id="1.10.287.110">
    <property type="entry name" value="DnaJ domain"/>
    <property type="match status" value="1"/>
</dbReference>
<dbReference type="PANTHER" id="PTHR44027">
    <property type="entry name" value="DNAJ HOMOLOG SUBFAMILY C MEMBER 5 HOMOLOG"/>
    <property type="match status" value="1"/>
</dbReference>
<dbReference type="PANTHER" id="PTHR44027:SF7">
    <property type="entry name" value="DNAJ HOMOLOG SUBFAMILY C MEMBER 5 HOMOLOG"/>
    <property type="match status" value="1"/>
</dbReference>
<feature type="transmembrane region" description="Helical" evidence="7">
    <location>
        <begin position="452"/>
        <end position="478"/>
    </location>
</feature>
<keyword evidence="2 7" id="KW-0472">Membrane</keyword>
<dbReference type="EMBL" id="JBBJCI010000208">
    <property type="protein sequence ID" value="KAK7240873.1"/>
    <property type="molecule type" value="Genomic_DNA"/>
</dbReference>
<dbReference type="SUPFAM" id="SSF46565">
    <property type="entry name" value="Chaperone J-domain"/>
    <property type="match status" value="1"/>
</dbReference>
<name>A0ABR1FX94_AURAN</name>
<feature type="compositionally biased region" description="Basic and acidic residues" evidence="6">
    <location>
        <begin position="552"/>
        <end position="562"/>
    </location>
</feature>
<feature type="compositionally biased region" description="Gly residues" evidence="6">
    <location>
        <begin position="199"/>
        <end position="208"/>
    </location>
</feature>
<dbReference type="InterPro" id="IPR001623">
    <property type="entry name" value="DnaJ_domain"/>
</dbReference>
<keyword evidence="7" id="KW-0812">Transmembrane</keyword>
<dbReference type="InterPro" id="IPR006652">
    <property type="entry name" value="Kelch_1"/>
</dbReference>
<evidence type="ECO:0000256" key="3">
    <source>
        <dbReference type="ARBA" id="ARBA00023139"/>
    </source>
</evidence>
<keyword evidence="5" id="KW-0449">Lipoprotein</keyword>
<dbReference type="PROSITE" id="PS50076">
    <property type="entry name" value="DNAJ_2"/>
    <property type="match status" value="1"/>
</dbReference>
<feature type="domain" description="J" evidence="8">
    <location>
        <begin position="25"/>
        <end position="95"/>
    </location>
</feature>
<comment type="subcellular location">
    <subcellularLocation>
        <location evidence="1">Membrane</location>
        <topology evidence="1">Lipid-anchor</topology>
    </subcellularLocation>
</comment>
<evidence type="ECO:0000256" key="2">
    <source>
        <dbReference type="ARBA" id="ARBA00023136"/>
    </source>
</evidence>
<proteinExistence type="predicted"/>
<feature type="compositionally biased region" description="Low complexity" evidence="6">
    <location>
        <begin position="564"/>
        <end position="579"/>
    </location>
</feature>
<evidence type="ECO:0000259" key="8">
    <source>
        <dbReference type="PROSITE" id="PS50076"/>
    </source>
</evidence>
<feature type="compositionally biased region" description="Pro residues" evidence="6">
    <location>
        <begin position="513"/>
        <end position="525"/>
    </location>
</feature>
<feature type="compositionally biased region" description="Acidic residues" evidence="6">
    <location>
        <begin position="213"/>
        <end position="223"/>
    </location>
</feature>
<comment type="caution">
    <text evidence="9">The sequence shown here is derived from an EMBL/GenBank/DDBJ whole genome shotgun (WGS) entry which is preliminary data.</text>
</comment>
<dbReference type="Gene3D" id="2.120.10.80">
    <property type="entry name" value="Kelch-type beta propeller"/>
    <property type="match status" value="1"/>
</dbReference>
<keyword evidence="3" id="KW-0564">Palmitate</keyword>
<evidence type="ECO:0000256" key="4">
    <source>
        <dbReference type="ARBA" id="ARBA00023186"/>
    </source>
</evidence>
<evidence type="ECO:0000256" key="1">
    <source>
        <dbReference type="ARBA" id="ARBA00004635"/>
    </source>
</evidence>
<sequence>MANPAPSRLTMCCLSPLLNPDRDDEYYDLLGCDRRASAAQIKKLFRQKSIRMHPDKFAQRGEAMTPADVQAFQRTKEAYECLGDPKRRKIYDQLGELGLKLTENPASVPPETLIKALSKMSEQCRCCILLSAFALVAFFFLFFPVLLSLNVDGDADVPWAVVWLPLWVFDAFLVVNHVGWIYEGLVEAPAAGPVDEELGSGGPVGAEGGPDAPDGDDDEEEDDARAHDDTPVVARAFLLGQLLLVVAFQAALVWKLDGDSSRGAWLPVFAPLLVRELLGALFLLPGGVVKVEPPECDDDSEPLDPNQSIEKELKTIAYVQQLEIRDRHRLALRSAALRVCLEVLLVCKLADAPKGAGAALNWWGVFAPLWVYCALQLNRCYRFAAASKAISATITPPPPGAEPGDDSHLTDADRVKGEAAFHAAASAAGAGCTCCCLLVVGVLVALKSLEYGFSAIVVFAPLLASVCCCYCCACWFVCGFRALDEDDDPGDEGEGEAHGDDEPTRAPRRRAPAPAPPAPAAPAPLPTASRRSTRTPRRSCPRRRPAAAPEEPDARAPPERPSQRQRPARGAPRARSARPVDGHGTCCAPRAFGARASPWAAPRPRSSSPAASRGGARRPRAGASSAAAATRSRPWRRRARACAGVVGGELVVAGGSSGGDALASAEAYDPSIDAWRPLRPMRAGRQGASRARAAGSLVVAGGGDLRSGPLASVEAWRDGAWRPLPPMPFPRGRAAAAAGGVLSLPAA</sequence>
<feature type="compositionally biased region" description="Low complexity" evidence="6">
    <location>
        <begin position="593"/>
        <end position="614"/>
    </location>
</feature>
<dbReference type="InterPro" id="IPR051434">
    <property type="entry name" value="DnaJ_C_subfamily_member5"/>
</dbReference>
<evidence type="ECO:0000256" key="5">
    <source>
        <dbReference type="ARBA" id="ARBA00023288"/>
    </source>
</evidence>
<gene>
    <name evidence="9" type="ORF">SO694_00055018</name>
</gene>
<feature type="compositionally biased region" description="Low complexity" evidence="6">
    <location>
        <begin position="621"/>
        <end position="632"/>
    </location>
</feature>
<protein>
    <recommendedName>
        <fullName evidence="8">J domain-containing protein</fullName>
    </recommendedName>
</protein>
<dbReference type="Proteomes" id="UP001363151">
    <property type="component" value="Unassembled WGS sequence"/>
</dbReference>
<feature type="region of interest" description="Disordered" evidence="6">
    <location>
        <begin position="487"/>
        <end position="637"/>
    </location>
</feature>
<dbReference type="PRINTS" id="PR00625">
    <property type="entry name" value="JDOMAIN"/>
</dbReference>
<keyword evidence="4" id="KW-0143">Chaperone</keyword>
<feature type="compositionally biased region" description="Basic residues" evidence="6">
    <location>
        <begin position="531"/>
        <end position="545"/>
    </location>
</feature>
<organism evidence="9 10">
    <name type="scientific">Aureococcus anophagefferens</name>
    <name type="common">Harmful bloom alga</name>
    <dbReference type="NCBI Taxonomy" id="44056"/>
    <lineage>
        <taxon>Eukaryota</taxon>
        <taxon>Sar</taxon>
        <taxon>Stramenopiles</taxon>
        <taxon>Ochrophyta</taxon>
        <taxon>Pelagophyceae</taxon>
        <taxon>Pelagomonadales</taxon>
        <taxon>Pelagomonadaceae</taxon>
        <taxon>Aureococcus</taxon>
    </lineage>
</organism>
<reference evidence="9 10" key="1">
    <citation type="submission" date="2024-03" db="EMBL/GenBank/DDBJ databases">
        <title>Aureococcus anophagefferens CCMP1851 and Kratosvirus quantuckense: Draft genome of a second virus-susceptible host strain in the model system.</title>
        <authorList>
            <person name="Chase E."/>
            <person name="Truchon A.R."/>
            <person name="Schepens W."/>
            <person name="Wilhelm S.W."/>
        </authorList>
    </citation>
    <scope>NUCLEOTIDE SEQUENCE [LARGE SCALE GENOMIC DNA]</scope>
    <source>
        <strain evidence="9 10">CCMP1851</strain>
    </source>
</reference>
<dbReference type="CDD" id="cd06257">
    <property type="entry name" value="DnaJ"/>
    <property type="match status" value="1"/>
</dbReference>
<feature type="transmembrane region" description="Helical" evidence="7">
    <location>
        <begin position="232"/>
        <end position="252"/>
    </location>
</feature>
<evidence type="ECO:0000313" key="10">
    <source>
        <dbReference type="Proteomes" id="UP001363151"/>
    </source>
</evidence>
<dbReference type="Pfam" id="PF00226">
    <property type="entry name" value="DnaJ"/>
    <property type="match status" value="1"/>
</dbReference>
<keyword evidence="7" id="KW-1133">Transmembrane helix</keyword>
<feature type="transmembrane region" description="Helical" evidence="7">
    <location>
        <begin position="127"/>
        <end position="151"/>
    </location>
</feature>
<dbReference type="Pfam" id="PF01344">
    <property type="entry name" value="Kelch_1"/>
    <property type="match status" value="1"/>
</dbReference>
<feature type="transmembrane region" description="Helical" evidence="7">
    <location>
        <begin position="423"/>
        <end position="446"/>
    </location>
</feature>
<dbReference type="SUPFAM" id="SSF117281">
    <property type="entry name" value="Kelch motif"/>
    <property type="match status" value="1"/>
</dbReference>